<keyword evidence="2" id="KW-1185">Reference proteome</keyword>
<dbReference type="Gramene" id="TuG1812G0200005001.01.T01">
    <property type="protein sequence ID" value="TuG1812G0200005001.01.T01.cds464217"/>
    <property type="gene ID" value="TuG1812G0200005001.01"/>
</dbReference>
<dbReference type="AlphaFoldDB" id="A0A8R7TMV5"/>
<organism evidence="1 2">
    <name type="scientific">Triticum urartu</name>
    <name type="common">Red wild einkorn</name>
    <name type="synonym">Crithodium urartu</name>
    <dbReference type="NCBI Taxonomy" id="4572"/>
    <lineage>
        <taxon>Eukaryota</taxon>
        <taxon>Viridiplantae</taxon>
        <taxon>Streptophyta</taxon>
        <taxon>Embryophyta</taxon>
        <taxon>Tracheophyta</taxon>
        <taxon>Spermatophyta</taxon>
        <taxon>Magnoliopsida</taxon>
        <taxon>Liliopsida</taxon>
        <taxon>Poales</taxon>
        <taxon>Poaceae</taxon>
        <taxon>BOP clade</taxon>
        <taxon>Pooideae</taxon>
        <taxon>Triticodae</taxon>
        <taxon>Triticeae</taxon>
        <taxon>Triticinae</taxon>
        <taxon>Triticum</taxon>
    </lineage>
</organism>
<reference evidence="1" key="2">
    <citation type="submission" date="2018-03" db="EMBL/GenBank/DDBJ databases">
        <title>The Triticum urartu genome reveals the dynamic nature of wheat genome evolution.</title>
        <authorList>
            <person name="Ling H."/>
            <person name="Ma B."/>
            <person name="Shi X."/>
            <person name="Liu H."/>
            <person name="Dong L."/>
            <person name="Sun H."/>
            <person name="Cao Y."/>
            <person name="Gao Q."/>
            <person name="Zheng S."/>
            <person name="Li Y."/>
            <person name="Yu Y."/>
            <person name="Du H."/>
            <person name="Qi M."/>
            <person name="Li Y."/>
            <person name="Yu H."/>
            <person name="Cui Y."/>
            <person name="Wang N."/>
            <person name="Chen C."/>
            <person name="Wu H."/>
            <person name="Zhao Y."/>
            <person name="Zhang J."/>
            <person name="Li Y."/>
            <person name="Zhou W."/>
            <person name="Zhang B."/>
            <person name="Hu W."/>
            <person name="Eijk M."/>
            <person name="Tang J."/>
            <person name="Witsenboer H."/>
            <person name="Zhao S."/>
            <person name="Li Z."/>
            <person name="Zhang A."/>
            <person name="Wang D."/>
            <person name="Liang C."/>
        </authorList>
    </citation>
    <scope>NUCLEOTIDE SEQUENCE [LARGE SCALE GENOMIC DNA]</scope>
    <source>
        <strain evidence="1">cv. G1812</strain>
    </source>
</reference>
<proteinExistence type="predicted"/>
<sequence>MRSNGVCVLNHMAARGPTESLGRSTGAYYCPKCNANCFRTNEATVFITQLFTIPLRFLSYLKTVWKMSIFFNEKQFVKFQKKFMISKKFFGFEKKFINFWKNVHQI</sequence>
<dbReference type="Proteomes" id="UP000015106">
    <property type="component" value="Chromosome 2"/>
</dbReference>
<protein>
    <submittedName>
        <fullName evidence="1">Uncharacterized protein</fullName>
    </submittedName>
</protein>
<evidence type="ECO:0000313" key="1">
    <source>
        <dbReference type="EnsemblPlants" id="TuG1812G0200005001.01.T01.cds464217"/>
    </source>
</evidence>
<reference evidence="2" key="1">
    <citation type="journal article" date="2013" name="Nature">
        <title>Draft genome of the wheat A-genome progenitor Triticum urartu.</title>
        <authorList>
            <person name="Ling H.Q."/>
            <person name="Zhao S."/>
            <person name="Liu D."/>
            <person name="Wang J."/>
            <person name="Sun H."/>
            <person name="Zhang C."/>
            <person name="Fan H."/>
            <person name="Li D."/>
            <person name="Dong L."/>
            <person name="Tao Y."/>
            <person name="Gao C."/>
            <person name="Wu H."/>
            <person name="Li Y."/>
            <person name="Cui Y."/>
            <person name="Guo X."/>
            <person name="Zheng S."/>
            <person name="Wang B."/>
            <person name="Yu K."/>
            <person name="Liang Q."/>
            <person name="Yang W."/>
            <person name="Lou X."/>
            <person name="Chen J."/>
            <person name="Feng M."/>
            <person name="Jian J."/>
            <person name="Zhang X."/>
            <person name="Luo G."/>
            <person name="Jiang Y."/>
            <person name="Liu J."/>
            <person name="Wang Z."/>
            <person name="Sha Y."/>
            <person name="Zhang B."/>
            <person name="Wu H."/>
            <person name="Tang D."/>
            <person name="Shen Q."/>
            <person name="Xue P."/>
            <person name="Zou S."/>
            <person name="Wang X."/>
            <person name="Liu X."/>
            <person name="Wang F."/>
            <person name="Yang Y."/>
            <person name="An X."/>
            <person name="Dong Z."/>
            <person name="Zhang K."/>
            <person name="Zhang X."/>
            <person name="Luo M.C."/>
            <person name="Dvorak J."/>
            <person name="Tong Y."/>
            <person name="Wang J."/>
            <person name="Yang H."/>
            <person name="Li Z."/>
            <person name="Wang D."/>
            <person name="Zhang A."/>
            <person name="Wang J."/>
        </authorList>
    </citation>
    <scope>NUCLEOTIDE SEQUENCE</scope>
    <source>
        <strain evidence="2">cv. G1812</strain>
    </source>
</reference>
<name>A0A8R7TMV5_TRIUA</name>
<reference evidence="1" key="3">
    <citation type="submission" date="2022-06" db="UniProtKB">
        <authorList>
            <consortium name="EnsemblPlants"/>
        </authorList>
    </citation>
    <scope>IDENTIFICATION</scope>
</reference>
<evidence type="ECO:0000313" key="2">
    <source>
        <dbReference type="Proteomes" id="UP000015106"/>
    </source>
</evidence>
<dbReference type="EnsemblPlants" id="TuG1812G0200005001.01.T01">
    <property type="protein sequence ID" value="TuG1812G0200005001.01.T01.cds464217"/>
    <property type="gene ID" value="TuG1812G0200005001.01"/>
</dbReference>
<accession>A0A8R7TMV5</accession>